<comment type="function">
    <text evidence="7">Binds to the 23S rRNA.</text>
</comment>
<dbReference type="PROSITE" id="PS00651">
    <property type="entry name" value="RIBOSOMAL_L9"/>
    <property type="match status" value="1"/>
</dbReference>
<dbReference type="Proteomes" id="UP000830167">
    <property type="component" value="Chromosome"/>
</dbReference>
<keyword evidence="4 7" id="KW-0689">Ribosomal protein</keyword>
<dbReference type="InterPro" id="IPR036791">
    <property type="entry name" value="Ribosomal_bL9_C_sf"/>
</dbReference>
<protein>
    <recommendedName>
        <fullName evidence="6 7">Large ribosomal subunit protein bL9</fullName>
    </recommendedName>
</protein>
<sequence>MKVILLQDVKGQGKAGQIKEVSEGYARNFLLPKGLAKEATSANIHALQAQKESEVKKQQQMLEDAKKLAVTLNEMTVTIPTKVGEGGKIFGAITAKQIADGLAKMKVSVDKRKIHLDEPIRALGTTVVAVKLHPEVSASLRVHIIAE</sequence>
<evidence type="ECO:0000256" key="7">
    <source>
        <dbReference type="HAMAP-Rule" id="MF_00503"/>
    </source>
</evidence>
<dbReference type="SUPFAM" id="SSF55658">
    <property type="entry name" value="L9 N-domain-like"/>
    <property type="match status" value="1"/>
</dbReference>
<dbReference type="Pfam" id="PF03948">
    <property type="entry name" value="Ribosomal_L9_C"/>
    <property type="match status" value="1"/>
</dbReference>
<evidence type="ECO:0000256" key="6">
    <source>
        <dbReference type="ARBA" id="ARBA00035292"/>
    </source>
</evidence>
<dbReference type="InterPro" id="IPR036935">
    <property type="entry name" value="Ribosomal_bL9_N_sf"/>
</dbReference>
<proteinExistence type="inferred from homology"/>
<keyword evidence="5 7" id="KW-0687">Ribonucleoprotein</keyword>
<dbReference type="EMBL" id="CP089291">
    <property type="protein sequence ID" value="UOF91724.1"/>
    <property type="molecule type" value="Genomic_DNA"/>
</dbReference>
<evidence type="ECO:0000256" key="5">
    <source>
        <dbReference type="ARBA" id="ARBA00023274"/>
    </source>
</evidence>
<dbReference type="SUPFAM" id="SSF55653">
    <property type="entry name" value="Ribosomal protein L9 C-domain"/>
    <property type="match status" value="1"/>
</dbReference>
<dbReference type="Pfam" id="PF01281">
    <property type="entry name" value="Ribosomal_L9_N"/>
    <property type="match status" value="1"/>
</dbReference>
<feature type="domain" description="Ribosomal protein L9" evidence="9">
    <location>
        <begin position="13"/>
        <end position="40"/>
    </location>
</feature>
<comment type="similarity">
    <text evidence="1 7">Belongs to the bacterial ribosomal protein bL9 family.</text>
</comment>
<evidence type="ECO:0000313" key="11">
    <source>
        <dbReference type="Proteomes" id="UP000830167"/>
    </source>
</evidence>
<dbReference type="Gene3D" id="3.40.5.10">
    <property type="entry name" value="Ribosomal protein L9, N-terminal domain"/>
    <property type="match status" value="1"/>
</dbReference>
<dbReference type="InterPro" id="IPR000244">
    <property type="entry name" value="Ribosomal_bL9"/>
</dbReference>
<evidence type="ECO:0000259" key="9">
    <source>
        <dbReference type="PROSITE" id="PS00651"/>
    </source>
</evidence>
<dbReference type="PANTHER" id="PTHR21368">
    <property type="entry name" value="50S RIBOSOMAL PROTEIN L9"/>
    <property type="match status" value="1"/>
</dbReference>
<keyword evidence="11" id="KW-1185">Reference proteome</keyword>
<evidence type="ECO:0000256" key="4">
    <source>
        <dbReference type="ARBA" id="ARBA00022980"/>
    </source>
</evidence>
<dbReference type="GO" id="GO:0005840">
    <property type="term" value="C:ribosome"/>
    <property type="evidence" value="ECO:0007669"/>
    <property type="project" value="UniProtKB-KW"/>
</dbReference>
<keyword evidence="3 7" id="KW-0694">RNA-binding</keyword>
<dbReference type="InterPro" id="IPR009027">
    <property type="entry name" value="Ribosomal_bL9/RNase_H1_N"/>
</dbReference>
<evidence type="ECO:0000256" key="1">
    <source>
        <dbReference type="ARBA" id="ARBA00010605"/>
    </source>
</evidence>
<reference evidence="10" key="1">
    <citation type="submission" date="2021-12" db="EMBL/GenBank/DDBJ databases">
        <title>Alicyclobacillaceae gen. nov., sp. nov., isolated from chalcocite enrichment system.</title>
        <authorList>
            <person name="Jiang Z."/>
        </authorList>
    </citation>
    <scope>NUCLEOTIDE SEQUENCE</scope>
    <source>
        <strain evidence="10">MYW30-H2</strain>
    </source>
</reference>
<name>A0ABY4CN60_9BACL</name>
<evidence type="ECO:0000256" key="8">
    <source>
        <dbReference type="SAM" id="Coils"/>
    </source>
</evidence>
<dbReference type="NCBIfam" id="TIGR00158">
    <property type="entry name" value="L9"/>
    <property type="match status" value="1"/>
</dbReference>
<dbReference type="InterPro" id="IPR020070">
    <property type="entry name" value="Ribosomal_bL9_N"/>
</dbReference>
<keyword evidence="2 7" id="KW-0699">rRNA-binding</keyword>
<dbReference type="RefSeq" id="WP_347438412.1">
    <property type="nucleotide sequence ID" value="NZ_CP089291.1"/>
</dbReference>
<evidence type="ECO:0000313" key="10">
    <source>
        <dbReference type="EMBL" id="UOF91724.1"/>
    </source>
</evidence>
<feature type="coiled-coil region" evidence="8">
    <location>
        <begin position="48"/>
        <end position="75"/>
    </location>
</feature>
<evidence type="ECO:0000256" key="3">
    <source>
        <dbReference type="ARBA" id="ARBA00022884"/>
    </source>
</evidence>
<accession>A0ABY4CN60</accession>
<dbReference type="InterPro" id="IPR020069">
    <property type="entry name" value="Ribosomal_bL9_C"/>
</dbReference>
<dbReference type="InterPro" id="IPR020594">
    <property type="entry name" value="Ribosomal_bL9_bac/chp"/>
</dbReference>
<evidence type="ECO:0000256" key="2">
    <source>
        <dbReference type="ARBA" id="ARBA00022730"/>
    </source>
</evidence>
<dbReference type="Gene3D" id="3.10.430.100">
    <property type="entry name" value="Ribosomal protein L9, C-terminal domain"/>
    <property type="match status" value="1"/>
</dbReference>
<gene>
    <name evidence="7 10" type="primary">rplI</name>
    <name evidence="10" type="ORF">LSG31_05605</name>
</gene>
<keyword evidence="8" id="KW-0175">Coiled coil</keyword>
<organism evidence="10 11">
    <name type="scientific">Fodinisporobacter ferrooxydans</name>
    <dbReference type="NCBI Taxonomy" id="2901836"/>
    <lineage>
        <taxon>Bacteria</taxon>
        <taxon>Bacillati</taxon>
        <taxon>Bacillota</taxon>
        <taxon>Bacilli</taxon>
        <taxon>Bacillales</taxon>
        <taxon>Alicyclobacillaceae</taxon>
        <taxon>Fodinisporobacter</taxon>
    </lineage>
</organism>
<dbReference type="HAMAP" id="MF_00503">
    <property type="entry name" value="Ribosomal_bL9"/>
    <property type="match status" value="1"/>
</dbReference>